<protein>
    <recommendedName>
        <fullName evidence="1">UPF0398 protein ABID29_001034</fullName>
    </recommendedName>
</protein>
<dbReference type="Gene3D" id="3.40.50.450">
    <property type="match status" value="1"/>
</dbReference>
<sequence length="176" mass="21312">MRLLVTGYQNMDLGVFNDKDPRLKVIRKAIEKDLRRFLENGLEWLIFTGQLGFEYWVMEAALRLKSDYNLQLACIFPFETHGQNWNEQNQEKLAQFKQLDFVKVAFQRYENPGQFRDYHQFLMDHTDGAYVFYDNEHETKLKYLFEKLQNQENYDLNLVTFEYLNEVAENFSDFDR</sequence>
<dbReference type="PANTHER" id="PTHR38440">
    <property type="entry name" value="UPF0398 PROTEIN YPSA"/>
    <property type="match status" value="1"/>
</dbReference>
<proteinExistence type="inferred from homology"/>
<evidence type="ECO:0000256" key="1">
    <source>
        <dbReference type="HAMAP-Rule" id="MF_01575"/>
    </source>
</evidence>
<comment type="caution">
    <text evidence="2">The sequence shown here is derived from an EMBL/GenBank/DDBJ whole genome shotgun (WGS) entry which is preliminary data.</text>
</comment>
<dbReference type="Proteomes" id="UP001549122">
    <property type="component" value="Unassembled WGS sequence"/>
</dbReference>
<keyword evidence="3" id="KW-1185">Reference proteome</keyword>
<dbReference type="EMBL" id="JBEPLO010000009">
    <property type="protein sequence ID" value="MET3557922.1"/>
    <property type="molecule type" value="Genomic_DNA"/>
</dbReference>
<reference evidence="2 3" key="1">
    <citation type="submission" date="2024-06" db="EMBL/GenBank/DDBJ databases">
        <title>Genomic Encyclopedia of Type Strains, Phase IV (KMG-IV): sequencing the most valuable type-strain genomes for metagenomic binning, comparative biology and taxonomic classification.</title>
        <authorList>
            <person name="Goeker M."/>
        </authorList>
    </citation>
    <scope>NUCLEOTIDE SEQUENCE [LARGE SCALE GENOMIC DNA]</scope>
    <source>
        <strain evidence="2 3">DSM 28303</strain>
    </source>
</reference>
<dbReference type="SUPFAM" id="SSF102405">
    <property type="entry name" value="MCP/YpsA-like"/>
    <property type="match status" value="1"/>
</dbReference>
<dbReference type="HAMAP" id="MF_01575">
    <property type="entry name" value="UPF0398"/>
    <property type="match status" value="1"/>
</dbReference>
<accession>A0ABV2FH96</accession>
<comment type="similarity">
    <text evidence="1">Belongs to the UPF0398 family.</text>
</comment>
<gene>
    <name evidence="2" type="ORF">ABID29_001034</name>
</gene>
<dbReference type="PANTHER" id="PTHR38440:SF1">
    <property type="entry name" value="UPF0398 PROTEIN SPR0331"/>
    <property type="match status" value="1"/>
</dbReference>
<dbReference type="RefSeq" id="WP_354364870.1">
    <property type="nucleotide sequence ID" value="NZ_JBEPLO010000009.1"/>
</dbReference>
<dbReference type="PIRSF" id="PIRSF021290">
    <property type="entry name" value="DUF1273"/>
    <property type="match status" value="1"/>
</dbReference>
<evidence type="ECO:0000313" key="2">
    <source>
        <dbReference type="EMBL" id="MET3557922.1"/>
    </source>
</evidence>
<name>A0ABV2FH96_9STRE</name>
<evidence type="ECO:0000313" key="3">
    <source>
        <dbReference type="Proteomes" id="UP001549122"/>
    </source>
</evidence>
<dbReference type="NCBIfam" id="NF010181">
    <property type="entry name" value="PRK13660.1"/>
    <property type="match status" value="1"/>
</dbReference>
<organism evidence="2 3">
    <name type="scientific">Streptococcus rupicaprae</name>
    <dbReference type="NCBI Taxonomy" id="759619"/>
    <lineage>
        <taxon>Bacteria</taxon>
        <taxon>Bacillati</taxon>
        <taxon>Bacillota</taxon>
        <taxon>Bacilli</taxon>
        <taxon>Lactobacillales</taxon>
        <taxon>Streptococcaceae</taxon>
        <taxon>Streptococcus</taxon>
    </lineage>
</organism>
<dbReference type="InterPro" id="IPR010697">
    <property type="entry name" value="YspA"/>
</dbReference>
<dbReference type="Pfam" id="PF06908">
    <property type="entry name" value="YpsA"/>
    <property type="match status" value="1"/>
</dbReference>